<reference evidence="1 2" key="1">
    <citation type="journal article" date="2023" name="Nucleic Acids Res.">
        <title>The hologenome of Daphnia magna reveals possible DNA methylation and microbiome-mediated evolution of the host genome.</title>
        <authorList>
            <person name="Chaturvedi A."/>
            <person name="Li X."/>
            <person name="Dhandapani V."/>
            <person name="Marshall H."/>
            <person name="Kissane S."/>
            <person name="Cuenca-Cambronero M."/>
            <person name="Asole G."/>
            <person name="Calvet F."/>
            <person name="Ruiz-Romero M."/>
            <person name="Marangio P."/>
            <person name="Guigo R."/>
            <person name="Rago D."/>
            <person name="Mirbahai L."/>
            <person name="Eastwood N."/>
            <person name="Colbourne J.K."/>
            <person name="Zhou J."/>
            <person name="Mallon E."/>
            <person name="Orsini L."/>
        </authorList>
    </citation>
    <scope>NUCLEOTIDE SEQUENCE [LARGE SCALE GENOMIC DNA]</scope>
    <source>
        <strain evidence="1">LRV0_1</strain>
    </source>
</reference>
<name>A0ABR0B762_9CRUS</name>
<organism evidence="1 2">
    <name type="scientific">Daphnia magna</name>
    <dbReference type="NCBI Taxonomy" id="35525"/>
    <lineage>
        <taxon>Eukaryota</taxon>
        <taxon>Metazoa</taxon>
        <taxon>Ecdysozoa</taxon>
        <taxon>Arthropoda</taxon>
        <taxon>Crustacea</taxon>
        <taxon>Branchiopoda</taxon>
        <taxon>Diplostraca</taxon>
        <taxon>Cladocera</taxon>
        <taxon>Anomopoda</taxon>
        <taxon>Daphniidae</taxon>
        <taxon>Daphnia</taxon>
    </lineage>
</organism>
<evidence type="ECO:0000313" key="1">
    <source>
        <dbReference type="EMBL" id="KAK4037520.1"/>
    </source>
</evidence>
<comment type="caution">
    <text evidence="1">The sequence shown here is derived from an EMBL/GenBank/DDBJ whole genome shotgun (WGS) entry which is preliminary data.</text>
</comment>
<dbReference type="Proteomes" id="UP001234178">
    <property type="component" value="Unassembled WGS sequence"/>
</dbReference>
<sequence length="112" mass="12920">MEQEQSEDIKNKHNEKLATTQCTLTQVAQLVVPYKFNQLKSDEYFLQFFNSHSFSLGEEVAFQRFISSLQPLYRPLGRTAVKDKLMTTFIAARDKVIRKQSSPDYGPVDLAK</sequence>
<protein>
    <submittedName>
        <fullName evidence="1">Uncharacterized protein</fullName>
    </submittedName>
</protein>
<evidence type="ECO:0000313" key="2">
    <source>
        <dbReference type="Proteomes" id="UP001234178"/>
    </source>
</evidence>
<accession>A0ABR0B762</accession>
<proteinExistence type="predicted"/>
<gene>
    <name evidence="1" type="ORF">OUZ56_029553</name>
</gene>
<dbReference type="EMBL" id="JAOYFB010000040">
    <property type="protein sequence ID" value="KAK4037520.1"/>
    <property type="molecule type" value="Genomic_DNA"/>
</dbReference>
<keyword evidence="2" id="KW-1185">Reference proteome</keyword>